<dbReference type="InterPro" id="IPR032675">
    <property type="entry name" value="LRR_dom_sf"/>
</dbReference>
<dbReference type="InterPro" id="IPR026906">
    <property type="entry name" value="LRR_5"/>
</dbReference>
<dbReference type="PROSITE" id="PS51170">
    <property type="entry name" value="CW"/>
    <property type="match status" value="1"/>
</dbReference>
<feature type="compositionally biased region" description="Low complexity" evidence="6">
    <location>
        <begin position="316"/>
        <end position="328"/>
    </location>
</feature>
<protein>
    <submittedName>
        <fullName evidence="9">SpoIID/LytB domain-containing protein</fullName>
    </submittedName>
</protein>
<evidence type="ECO:0000259" key="8">
    <source>
        <dbReference type="SMART" id="SM00635"/>
    </source>
</evidence>
<comment type="caution">
    <text evidence="9">The sequence shown here is derived from an EMBL/GenBank/DDBJ whole genome shotgun (WGS) entry which is preliminary data.</text>
</comment>
<dbReference type="InterPro" id="IPR013486">
    <property type="entry name" value="SpoIID/LytB"/>
</dbReference>
<feature type="chain" id="PRO_5033042570" evidence="7">
    <location>
        <begin position="29"/>
        <end position="1745"/>
    </location>
</feature>
<keyword evidence="7" id="KW-0732">Signal</keyword>
<reference evidence="9 10" key="1">
    <citation type="journal article" date="2019" name="Nat. Med.">
        <title>A library of human gut bacterial isolates paired with longitudinal multiomics data enables mechanistic microbiome research.</title>
        <authorList>
            <person name="Poyet M."/>
            <person name="Groussin M."/>
            <person name="Gibbons S.M."/>
            <person name="Avila-Pacheco J."/>
            <person name="Jiang X."/>
            <person name="Kearney S.M."/>
            <person name="Perrotta A.R."/>
            <person name="Berdy B."/>
            <person name="Zhao S."/>
            <person name="Lieberman T.D."/>
            <person name="Swanson P.K."/>
            <person name="Smith M."/>
            <person name="Roesemann S."/>
            <person name="Alexander J.E."/>
            <person name="Rich S.A."/>
            <person name="Livny J."/>
            <person name="Vlamakis H."/>
            <person name="Clish C."/>
            <person name="Bullock K."/>
            <person name="Deik A."/>
            <person name="Scott J."/>
            <person name="Pierce K.A."/>
            <person name="Xavier R.J."/>
            <person name="Alm E.J."/>
        </authorList>
    </citation>
    <scope>NUCLEOTIDE SEQUENCE [LARGE SCALE GENOMIC DNA]</scope>
    <source>
        <strain evidence="9 10">BIOML-A7</strain>
    </source>
</reference>
<accession>A0A844KX10</accession>
<proteinExistence type="inferred from homology"/>
<dbReference type="EMBL" id="WMZR01000008">
    <property type="protein sequence ID" value="MTS51462.1"/>
    <property type="molecule type" value="Genomic_DNA"/>
</dbReference>
<evidence type="ECO:0000256" key="3">
    <source>
        <dbReference type="ARBA" id="ARBA00022801"/>
    </source>
</evidence>
<dbReference type="Gene3D" id="3.20.20.80">
    <property type="entry name" value="Glycosidases"/>
    <property type="match status" value="1"/>
</dbReference>
<dbReference type="InterPro" id="IPR002053">
    <property type="entry name" value="Glyco_hydro_25"/>
</dbReference>
<dbReference type="Gene3D" id="2.60.40.1080">
    <property type="match status" value="1"/>
</dbReference>
<dbReference type="InterPro" id="IPR013693">
    <property type="entry name" value="SpoIID/LytB_N"/>
</dbReference>
<sequence>MKLFGKRFWASALSALMLLSAMPVQAFALDDATLVTSSMAVESVVSSENVSGVQPESVVAETNVVSSSVPTSSVEQTALAGIALDQTQVSVREGEHLQLTVAYTPTDVSVASAPIWSSSVPDVAFVDENGTVSALTQGSAIITVVVEDFSASCQVTVEPLPEFVTENGVLTAYNGLATEITVPNGVVEIADEVLKDNDTLEKLILPKGLVKIGAKAFSDCKNLKEIIFPDTLEEIGDEAFSGCEQLSAAELGEKVSRMGTNIFANCAEGFVLIAPENSVAAAYAQENGLAEQETGDQAPSSESEETVEVPQNSTMQPEVSQPVEQPQSNTALSGVPQDGWYTDAKGDTYYYIGGTAAKGVVTIGDKMYGFDETGVKVESGWLDWNGKSYWAKAEADGVLAKDEIAMTNNGKYAVFNASCEQVVDGFYTTASGKTYYQDASTGYRIATGKKTINGKIYLFNENGELQTSAGWVEASEGKYYLKADGSFAIGAEQIDGKWYGFDKNGLKVESGWLDWNGKSYWAKAEADGVLAKDEIAMTNNGKYAVFNASCEQVVDGFYTTASGKTYYQDASTGYRIATGKKTINGKIYLFNENGELQTSAGWVEASEGKYYLKADGSFATGAEQIDGKWYGFDENGVKVEGGWLGWNGKYYWAQESMDGELARDGICMTDNGKYAVFNASCEQVVSGFYTTGAGKIYYQDASTGYRIATGKKSIGGKIYLFSDKGELQTSEGWVNTPEGTYYLKSDGSFAMGTAQIGGKWYGFDETGVKVESGWLGWNGKYYWAQKDADGELARDGIFMTDNGKYAVFNASCEQVVDGFYKTTSGKTYYQDASTGYRIATGKKTINGKIYLFDDKGELQTSEGWVNAPEGTYYLKADGTLATGPMQISGKWYGFDKNGLKVESGWLDWNGKSYWAKAEADGVLAKDEIAMTNNGKYAVFNASCEQVVDGFYTTASGKTYYQDASTGYRIATGKKTIDGKIYLFNDKGELQTTQGWVTAPEGTYYLKADGSFVTGPAQIDGKWYAFDKDGLKVENGWLEWNGKYYWAKGEANGVLAQDELAMTDNGKYAVFNTSCEQVVNGFYTTKEGKTYYQALSTEYRIALGYHITGEGQMFYFDSKTGIFFEPSTMGWYTKDGKEYYYLAGGEIVRPPVIDSVTVTEVDSSTSKVTINASFPGSPCAGYSFDGGKTWQTSNSKTFTRGTVIAAGTLMVKDTTGGKGYIVSYDKQVDIPKVQLNGVYGIDVSKHQGEIDWNKVAASGVSFVIIRAVGCYENSRTSYIDPYFETNVRNAKAAGLNVGVYIYSLAKSTDEMISQVKFFLNSSEMQRLKADGIKFDYPVYIDYENSLVCQGTTYDERTNIVRTGMVVLDQNGYYPGFYTYHSFMSSFNVKSLVNEGYDFWYARYPMTPNPDVNPSTTYGLGFEVGMWQYCSDGNVNPDMNPYVDGVRTAVDLNRVYKDYPTLVHNKNGGSGTIPDPVDPVQTITVYDQNSKKNVTDSIDNLLPQIVQNEVGGFNSEEVWKAQAVAARSWLLYQMSISDNPPTVGLKTATQAVKNACAAVKDKVVTYNGTVANTLYGASNSTKTNSALNMWGTAVPYLIEEIDSPGDANATHSTASQGTVKSQGFTSTIGLAQMKANIEKMYPGSTANRTDYENWLTNPMRSSTGYVTSITVMGNKTSCGKFYDNCWGLFSPNFTMKYNGNGTWTFTTYGNGHCVGMSQWGAYGYAKEGRSWEWILNHYYPGTKVENY</sequence>
<dbReference type="SMART" id="SM00641">
    <property type="entry name" value="Glyco_25"/>
    <property type="match status" value="1"/>
</dbReference>
<dbReference type="InterPro" id="IPR003343">
    <property type="entry name" value="Big_2"/>
</dbReference>
<evidence type="ECO:0000313" key="10">
    <source>
        <dbReference type="Proteomes" id="UP000449193"/>
    </source>
</evidence>
<dbReference type="InterPro" id="IPR018077">
    <property type="entry name" value="Glyco_hydro_fam25_subgr"/>
</dbReference>
<dbReference type="Pfam" id="PF13306">
    <property type="entry name" value="LRR_5"/>
    <property type="match status" value="1"/>
</dbReference>
<organism evidence="9 10">
    <name type="scientific">Ruthenibacterium lactatiformans</name>
    <dbReference type="NCBI Taxonomy" id="1550024"/>
    <lineage>
        <taxon>Bacteria</taxon>
        <taxon>Bacillati</taxon>
        <taxon>Bacillota</taxon>
        <taxon>Clostridia</taxon>
        <taxon>Eubacteriales</taxon>
        <taxon>Oscillospiraceae</taxon>
        <taxon>Ruthenibacterium</taxon>
    </lineage>
</organism>
<evidence type="ECO:0000256" key="4">
    <source>
        <dbReference type="ARBA" id="ARBA00023295"/>
    </source>
</evidence>
<evidence type="ECO:0000313" key="9">
    <source>
        <dbReference type="EMBL" id="MTS51462.1"/>
    </source>
</evidence>
<dbReference type="PANTHER" id="PTHR34135">
    <property type="entry name" value="LYSOZYME"/>
    <property type="match status" value="1"/>
</dbReference>
<evidence type="ECO:0000256" key="2">
    <source>
        <dbReference type="ARBA" id="ARBA00022737"/>
    </source>
</evidence>
<dbReference type="GO" id="GO:0016998">
    <property type="term" value="P:cell wall macromolecule catabolic process"/>
    <property type="evidence" value="ECO:0007669"/>
    <property type="project" value="InterPro"/>
</dbReference>
<gene>
    <name evidence="9" type="ORF">GMD52_07895</name>
</gene>
<dbReference type="InterPro" id="IPR017853">
    <property type="entry name" value="GH"/>
</dbReference>
<dbReference type="SUPFAM" id="SSF51445">
    <property type="entry name" value="(Trans)glycosidases"/>
    <property type="match status" value="1"/>
</dbReference>
<comment type="similarity">
    <text evidence="1">Belongs to the glycosyl hydrolase 25 family.</text>
</comment>
<dbReference type="Gene3D" id="2.10.270.10">
    <property type="entry name" value="Cholin Binding"/>
    <property type="match status" value="11"/>
</dbReference>
<dbReference type="Pfam" id="PF02368">
    <property type="entry name" value="Big_2"/>
    <property type="match status" value="1"/>
</dbReference>
<feature type="signal peptide" evidence="7">
    <location>
        <begin position="1"/>
        <end position="28"/>
    </location>
</feature>
<feature type="region of interest" description="Disordered" evidence="6">
    <location>
        <begin position="288"/>
        <end position="337"/>
    </location>
</feature>
<evidence type="ECO:0000256" key="1">
    <source>
        <dbReference type="ARBA" id="ARBA00010646"/>
    </source>
</evidence>
<feature type="domain" description="BIG2" evidence="8">
    <location>
        <begin position="78"/>
        <end position="156"/>
    </location>
</feature>
<dbReference type="GO" id="GO:0030435">
    <property type="term" value="P:sporulation resulting in formation of a cellular spore"/>
    <property type="evidence" value="ECO:0007669"/>
    <property type="project" value="InterPro"/>
</dbReference>
<keyword evidence="3" id="KW-0378">Hydrolase</keyword>
<dbReference type="Proteomes" id="UP000449193">
    <property type="component" value="Unassembled WGS sequence"/>
</dbReference>
<dbReference type="SUPFAM" id="SSF49373">
    <property type="entry name" value="Invasin/intimin cell-adhesion fragments"/>
    <property type="match status" value="1"/>
</dbReference>
<dbReference type="PROSITE" id="PS51904">
    <property type="entry name" value="GLYCOSYL_HYDROL_F25_2"/>
    <property type="match status" value="1"/>
</dbReference>
<dbReference type="GO" id="GO:0009253">
    <property type="term" value="P:peptidoglycan catabolic process"/>
    <property type="evidence" value="ECO:0007669"/>
    <property type="project" value="InterPro"/>
</dbReference>
<dbReference type="Gene3D" id="3.80.10.10">
    <property type="entry name" value="Ribonuclease Inhibitor"/>
    <property type="match status" value="1"/>
</dbReference>
<dbReference type="InterPro" id="IPR018337">
    <property type="entry name" value="Cell_wall/Cho-bd_repeat"/>
</dbReference>
<dbReference type="NCBIfam" id="TIGR02669">
    <property type="entry name" value="SpoIID_LytB"/>
    <property type="match status" value="1"/>
</dbReference>
<dbReference type="GO" id="GO:0003796">
    <property type="term" value="F:lysozyme activity"/>
    <property type="evidence" value="ECO:0007669"/>
    <property type="project" value="InterPro"/>
</dbReference>
<evidence type="ECO:0000256" key="7">
    <source>
        <dbReference type="SAM" id="SignalP"/>
    </source>
</evidence>
<keyword evidence="2" id="KW-0677">Repeat</keyword>
<dbReference type="PANTHER" id="PTHR34135:SF2">
    <property type="entry name" value="LYSOZYME"/>
    <property type="match status" value="1"/>
</dbReference>
<dbReference type="Pfam" id="PF08486">
    <property type="entry name" value="SpoIID"/>
    <property type="match status" value="1"/>
</dbReference>
<dbReference type="SUPFAM" id="SSF52058">
    <property type="entry name" value="L domain-like"/>
    <property type="match status" value="1"/>
</dbReference>
<evidence type="ECO:0000256" key="6">
    <source>
        <dbReference type="SAM" id="MobiDB-lite"/>
    </source>
</evidence>
<dbReference type="InterPro" id="IPR008964">
    <property type="entry name" value="Invasin/intimin_cell_adhesion"/>
</dbReference>
<dbReference type="SMART" id="SM00635">
    <property type="entry name" value="BID_2"/>
    <property type="match status" value="1"/>
</dbReference>
<keyword evidence="4" id="KW-0326">Glycosidase</keyword>
<feature type="repeat" description="Cell wall-binding" evidence="5">
    <location>
        <begin position="619"/>
        <end position="638"/>
    </location>
</feature>
<evidence type="ECO:0000256" key="5">
    <source>
        <dbReference type="PROSITE-ProRule" id="PRU00591"/>
    </source>
</evidence>
<dbReference type="Pfam" id="PF01183">
    <property type="entry name" value="Glyco_hydro_25"/>
    <property type="match status" value="1"/>
</dbReference>
<dbReference type="SUPFAM" id="SSF69360">
    <property type="entry name" value="Cell wall binding repeat"/>
    <property type="match status" value="4"/>
</dbReference>
<dbReference type="GO" id="GO:0016052">
    <property type="term" value="P:carbohydrate catabolic process"/>
    <property type="evidence" value="ECO:0007669"/>
    <property type="project" value="TreeGrafter"/>
</dbReference>
<name>A0A844KX10_9FIRM</name>